<feature type="compositionally biased region" description="Basic and acidic residues" evidence="1">
    <location>
        <begin position="316"/>
        <end position="325"/>
    </location>
</feature>
<evidence type="ECO:0000313" key="3">
    <source>
        <dbReference type="EMBL" id="GGZ66972.1"/>
    </source>
</evidence>
<dbReference type="AlphaFoldDB" id="A0A918V3U1"/>
<reference evidence="3" key="2">
    <citation type="submission" date="2020-09" db="EMBL/GenBank/DDBJ databases">
        <authorList>
            <person name="Sun Q."/>
            <person name="Ohkuma M."/>
        </authorList>
    </citation>
    <scope>NUCLEOTIDE SEQUENCE</scope>
    <source>
        <strain evidence="3">JCM 5016</strain>
    </source>
</reference>
<dbReference type="SUPFAM" id="SSF47413">
    <property type="entry name" value="lambda repressor-like DNA-binding domains"/>
    <property type="match status" value="1"/>
</dbReference>
<dbReference type="PANTHER" id="PTHR35010">
    <property type="entry name" value="BLL4672 PROTEIN-RELATED"/>
    <property type="match status" value="1"/>
</dbReference>
<dbReference type="GO" id="GO:0003677">
    <property type="term" value="F:DNA binding"/>
    <property type="evidence" value="ECO:0007669"/>
    <property type="project" value="InterPro"/>
</dbReference>
<dbReference type="PROSITE" id="PS50943">
    <property type="entry name" value="HTH_CROC1"/>
    <property type="match status" value="1"/>
</dbReference>
<dbReference type="InterPro" id="IPR001387">
    <property type="entry name" value="Cro/C1-type_HTH"/>
</dbReference>
<feature type="domain" description="HTH cro/C1-type" evidence="2">
    <location>
        <begin position="30"/>
        <end position="82"/>
    </location>
</feature>
<proteinExistence type="predicted"/>
<dbReference type="InterPro" id="IPR041413">
    <property type="entry name" value="MLTR_LBD"/>
</dbReference>
<dbReference type="PANTHER" id="PTHR35010:SF2">
    <property type="entry name" value="BLL4672 PROTEIN"/>
    <property type="match status" value="1"/>
</dbReference>
<protein>
    <submittedName>
        <fullName evidence="3">Transcriptional regulator</fullName>
    </submittedName>
</protein>
<evidence type="ECO:0000256" key="1">
    <source>
        <dbReference type="SAM" id="MobiDB-lite"/>
    </source>
</evidence>
<name>A0A918V3U1_9ACTN</name>
<feature type="compositionally biased region" description="Gly residues" evidence="1">
    <location>
        <begin position="288"/>
        <end position="302"/>
    </location>
</feature>
<accession>A0A918V3U1</accession>
<dbReference type="Gene3D" id="3.30.450.180">
    <property type="match status" value="1"/>
</dbReference>
<reference evidence="3" key="1">
    <citation type="journal article" date="2014" name="Int. J. Syst. Evol. Microbiol.">
        <title>Complete genome sequence of Corynebacterium casei LMG S-19264T (=DSM 44701T), isolated from a smear-ripened cheese.</title>
        <authorList>
            <consortium name="US DOE Joint Genome Institute (JGI-PGF)"/>
            <person name="Walter F."/>
            <person name="Albersmeier A."/>
            <person name="Kalinowski J."/>
            <person name="Ruckert C."/>
        </authorList>
    </citation>
    <scope>NUCLEOTIDE SEQUENCE</scope>
    <source>
        <strain evidence="3">JCM 5016</strain>
    </source>
</reference>
<evidence type="ECO:0000313" key="4">
    <source>
        <dbReference type="Proteomes" id="UP000623010"/>
    </source>
</evidence>
<dbReference type="InterPro" id="IPR010982">
    <property type="entry name" value="Lambda_DNA-bd_dom_sf"/>
</dbReference>
<dbReference type="CDD" id="cd00093">
    <property type="entry name" value="HTH_XRE"/>
    <property type="match status" value="1"/>
</dbReference>
<dbReference type="SMART" id="SM00530">
    <property type="entry name" value="HTH_XRE"/>
    <property type="match status" value="1"/>
</dbReference>
<dbReference type="Pfam" id="PF17765">
    <property type="entry name" value="MLTR_LBD"/>
    <property type="match status" value="1"/>
</dbReference>
<comment type="caution">
    <text evidence="3">The sequence shown here is derived from an EMBL/GenBank/DDBJ whole genome shotgun (WGS) entry which is preliminary data.</text>
</comment>
<gene>
    <name evidence="3" type="ORF">GCM10010389_00020</name>
</gene>
<dbReference type="Gene3D" id="1.10.260.40">
    <property type="entry name" value="lambda repressor-like DNA-binding domains"/>
    <property type="match status" value="1"/>
</dbReference>
<keyword evidence="4" id="KW-1185">Reference proteome</keyword>
<feature type="region of interest" description="Disordered" evidence="1">
    <location>
        <begin position="282"/>
        <end position="325"/>
    </location>
</feature>
<sequence>MDTTNALGEFLRARRALVRPEDVGLRGGGLRRVPGLRREEVAMLAGISSDYYLRLEQGRDRNPSPQVLEAVARVLRLDADATAHLIGLARASGARRPSERSRATGRVRGAAGRETVPVSILQLIDGWPDHPAYVQNRFTDVLAVNRLAAALSPNYAPGVNLLRAVFLDPAERDLRDDWEETTREAVATLRARVGPDVDHPRLRELVGELSVRSDRFRSLWARHDVLPRRGLVRRLNHPRVGALELRSDKLTVDGTDGLTLVVFHAEPGSRSAELLRILGSLAASPDGEGPGGGAPLGDGPRGGAAADSEAGPAPERPVRRERWEQ</sequence>
<organism evidence="3 4">
    <name type="scientific">Streptomyces echinoruber</name>
    <dbReference type="NCBI Taxonomy" id="68898"/>
    <lineage>
        <taxon>Bacteria</taxon>
        <taxon>Bacillati</taxon>
        <taxon>Actinomycetota</taxon>
        <taxon>Actinomycetes</taxon>
        <taxon>Kitasatosporales</taxon>
        <taxon>Streptomycetaceae</taxon>
        <taxon>Streptomyces</taxon>
    </lineage>
</organism>
<dbReference type="EMBL" id="BMWH01000001">
    <property type="protein sequence ID" value="GGZ66972.1"/>
    <property type="molecule type" value="Genomic_DNA"/>
</dbReference>
<evidence type="ECO:0000259" key="2">
    <source>
        <dbReference type="PROSITE" id="PS50943"/>
    </source>
</evidence>
<dbReference type="Pfam" id="PF13560">
    <property type="entry name" value="HTH_31"/>
    <property type="match status" value="1"/>
</dbReference>
<dbReference type="RefSeq" id="WP_190055156.1">
    <property type="nucleotide sequence ID" value="NZ_BMWH01000001.1"/>
</dbReference>
<dbReference type="Proteomes" id="UP000623010">
    <property type="component" value="Unassembled WGS sequence"/>
</dbReference>